<dbReference type="InterPro" id="IPR027304">
    <property type="entry name" value="Trigger_fact/SurA_dom_sf"/>
</dbReference>
<keyword evidence="6" id="KW-0812">Transmembrane</keyword>
<organism evidence="8 9">
    <name type="scientific">Zymomonas mobilis subsp. mobilis (strain ATCC 10988 / DSM 424 / LMG 404 / NCIMB 8938 / NRRL B-806 / ZM1)</name>
    <dbReference type="NCBI Taxonomy" id="555217"/>
    <lineage>
        <taxon>Bacteria</taxon>
        <taxon>Pseudomonadati</taxon>
        <taxon>Pseudomonadota</taxon>
        <taxon>Alphaproteobacteria</taxon>
        <taxon>Sphingomonadales</taxon>
        <taxon>Zymomonadaceae</taxon>
        <taxon>Zymomonas</taxon>
    </lineage>
</organism>
<dbReference type="PANTHER" id="PTHR47637">
    <property type="entry name" value="CHAPERONE SURA"/>
    <property type="match status" value="1"/>
</dbReference>
<dbReference type="AlphaFoldDB" id="A0A0H3FVV2"/>
<evidence type="ECO:0000256" key="5">
    <source>
        <dbReference type="PROSITE-ProRule" id="PRU00278"/>
    </source>
</evidence>
<dbReference type="GeneID" id="79903586"/>
<keyword evidence="2" id="KW-0732">Signal</keyword>
<dbReference type="Proteomes" id="UP000001494">
    <property type="component" value="Chromosome"/>
</dbReference>
<proteinExistence type="predicted"/>
<evidence type="ECO:0000256" key="2">
    <source>
        <dbReference type="ARBA" id="ARBA00022729"/>
    </source>
</evidence>
<dbReference type="InterPro" id="IPR046357">
    <property type="entry name" value="PPIase_dom_sf"/>
</dbReference>
<reference evidence="8 9" key="1">
    <citation type="journal article" date="2011" name="J. Bacteriol.">
        <title>Genome sequence of the ethanol-producing Zymomonas mobilis subsp. mobilis lectotype strain ATCC 10988.</title>
        <authorList>
            <person name="Pappas K.M."/>
            <person name="Kouvelis V.N."/>
            <person name="Saunders E."/>
            <person name="Brettin T.S."/>
            <person name="Bruce D."/>
            <person name="Detter C."/>
            <person name="Balakireva M."/>
            <person name="Han C.S."/>
            <person name="Savvakis G."/>
            <person name="Kyrpides N.C."/>
            <person name="Typas M.A."/>
        </authorList>
    </citation>
    <scope>NUCLEOTIDE SEQUENCE [LARGE SCALE GENOMIC DNA]</scope>
    <source>
        <strain evidence="9">ATCC 10988 / DSM 424 / CCUG 17860 / LMG 404 / NCIMB 8938 / NRRL B-806 / ZM1</strain>
    </source>
</reference>
<dbReference type="SUPFAM" id="SSF54534">
    <property type="entry name" value="FKBP-like"/>
    <property type="match status" value="2"/>
</dbReference>
<dbReference type="Gene3D" id="1.10.4030.10">
    <property type="entry name" value="Porin chaperone SurA, peptide-binding domain"/>
    <property type="match status" value="1"/>
</dbReference>
<evidence type="ECO:0000313" key="8">
    <source>
        <dbReference type="EMBL" id="AEH61895.1"/>
    </source>
</evidence>
<dbReference type="Gene3D" id="3.10.50.40">
    <property type="match status" value="1"/>
</dbReference>
<keyword evidence="6" id="KW-0472">Membrane</keyword>
<sequence precursor="true">MEAIEDTKLRVTQKLYTVSKKRIKRTVAMIFAGGVAVAAPAFLLAQSDNLGLKLPQQMTVFGKSNPNVHKATAIVNGTIITNTDIEQRFALILASAGGDVSRISEEDRNMARLQILRNLIDETLEIQEAKANDIIITPTELDQIFEHYARNMKKTPEAFSADLQAIGSSAKSVKRQVEADMAWRRLLGRRVEPFVNISNEEVQNIINRMKAAKGKDEYHIAEIFFSANDTNRAEVRAKANKIQDQILQRGNTNERMGLFSAFASQYSEASSAARGGDMGFIQAEQLPDALAAVVKNMPVGSLMGPIETPGGFSIVALLEKQQILGIDPKDAIVALKQIYVNFPPGTSQNVADEKTAKLRDATKELKGCGSVDEIAHKIGADVMSNDQISIRSMPPLLQNMVAKLQVGESTLPFGSIQEGVSVLVVCGRDDPKVAKQPNFQQIHNQLQEDRVNKRAIRYLRDLRRDAIIDYR</sequence>
<dbReference type="EMBL" id="CP002850">
    <property type="protein sequence ID" value="AEH61895.1"/>
    <property type="molecule type" value="Genomic_DNA"/>
</dbReference>
<dbReference type="InterPro" id="IPR000297">
    <property type="entry name" value="PPIase_PpiC"/>
</dbReference>
<protein>
    <recommendedName>
        <fullName evidence="1">Parvulin-like PPIase</fullName>
    </recommendedName>
    <alternativeName>
        <fullName evidence="3">Peptidyl-prolyl cis-trans isomerase plp</fullName>
    </alternativeName>
    <alternativeName>
        <fullName evidence="4">Rotamase plp</fullName>
    </alternativeName>
</protein>
<evidence type="ECO:0000256" key="3">
    <source>
        <dbReference type="ARBA" id="ARBA00030642"/>
    </source>
</evidence>
<gene>
    <name evidence="8" type="ordered locus">Zmob_0038</name>
</gene>
<dbReference type="KEGG" id="zmm:Zmob_0038"/>
<dbReference type="OrthoDB" id="9791746at2"/>
<name>A0A0H3FVV2_ZYMMA</name>
<dbReference type="PANTHER" id="PTHR47637:SF1">
    <property type="entry name" value="CHAPERONE SURA"/>
    <property type="match status" value="1"/>
</dbReference>
<dbReference type="eggNOG" id="COG0760">
    <property type="taxonomic scope" value="Bacteria"/>
</dbReference>
<feature type="domain" description="PpiC" evidence="7">
    <location>
        <begin position="215"/>
        <end position="319"/>
    </location>
</feature>
<evidence type="ECO:0000313" key="9">
    <source>
        <dbReference type="Proteomes" id="UP000001494"/>
    </source>
</evidence>
<dbReference type="RefSeq" id="WP_012816859.1">
    <property type="nucleotide sequence ID" value="NC_017262.1"/>
</dbReference>
<dbReference type="GO" id="GO:0003755">
    <property type="term" value="F:peptidyl-prolyl cis-trans isomerase activity"/>
    <property type="evidence" value="ECO:0007669"/>
    <property type="project" value="UniProtKB-KW"/>
</dbReference>
<dbReference type="InterPro" id="IPR050280">
    <property type="entry name" value="OMP_Chaperone_SurA"/>
</dbReference>
<keyword evidence="5" id="KW-0697">Rotamase</keyword>
<evidence type="ECO:0000256" key="6">
    <source>
        <dbReference type="SAM" id="Phobius"/>
    </source>
</evidence>
<accession>A0A0H3FVV2</accession>
<keyword evidence="6" id="KW-1133">Transmembrane helix</keyword>
<evidence type="ECO:0000256" key="4">
    <source>
        <dbReference type="ARBA" id="ARBA00031484"/>
    </source>
</evidence>
<dbReference type="HOGENOM" id="CLU_034646_11_4_5"/>
<dbReference type="Pfam" id="PF00639">
    <property type="entry name" value="Rotamase"/>
    <property type="match status" value="1"/>
</dbReference>
<evidence type="ECO:0000259" key="7">
    <source>
        <dbReference type="PROSITE" id="PS50198"/>
    </source>
</evidence>
<dbReference type="SUPFAM" id="SSF109998">
    <property type="entry name" value="Triger factor/SurA peptide-binding domain-like"/>
    <property type="match status" value="1"/>
</dbReference>
<dbReference type="PROSITE" id="PS50198">
    <property type="entry name" value="PPIC_PPIASE_2"/>
    <property type="match status" value="1"/>
</dbReference>
<feature type="transmembrane region" description="Helical" evidence="6">
    <location>
        <begin position="26"/>
        <end position="45"/>
    </location>
</feature>
<keyword evidence="5 8" id="KW-0413">Isomerase</keyword>
<evidence type="ECO:0000256" key="1">
    <source>
        <dbReference type="ARBA" id="ARBA00018370"/>
    </source>
</evidence>
<dbReference type="Pfam" id="PF13624">
    <property type="entry name" value="SurA_N_3"/>
    <property type="match status" value="1"/>
</dbReference>